<dbReference type="InterPro" id="IPR007855">
    <property type="entry name" value="RDRP"/>
</dbReference>
<dbReference type="GO" id="GO:0030422">
    <property type="term" value="P:siRNA processing"/>
    <property type="evidence" value="ECO:0007669"/>
    <property type="project" value="TreeGrafter"/>
</dbReference>
<evidence type="ECO:0000313" key="4">
    <source>
        <dbReference type="Proteomes" id="UP000076874"/>
    </source>
</evidence>
<evidence type="ECO:0000256" key="1">
    <source>
        <dbReference type="SAM" id="MobiDB-lite"/>
    </source>
</evidence>
<dbReference type="GO" id="GO:0003968">
    <property type="term" value="F:RNA-directed RNA polymerase activity"/>
    <property type="evidence" value="ECO:0007669"/>
    <property type="project" value="UniProtKB-KW"/>
</dbReference>
<dbReference type="OrthoDB" id="6513042at2759"/>
<sequence length="1684" mass="188910">MAALYGQRAQRMPPNAAFEGAYRPHADGNDPSMLSPPGAENKPPRPVPWQDRDYVNMTVVLNEVPKDVTTLDVYKSMVPLAVLSIEILENNKGERTGTVRVRLVPPKFDYWYDHAWRLQIHGPSPRSVVVSAHVDACSFHNPDETRIKTPLHRWVLSHVDFDLAILGQGFMHQKRTMMVMDEVRNSGSSSSSNGGDGDDPDMAKISLKVNFKRREISIQVNRYLTDNIVPLSESKISAGASPSPPSARMPFEYRIDIRFAWVKNIWEQRFPGGRVCVVIALDSPPEYWRKSRDVAKSLSKDRLGWSGMEQWVRMAFLTMNQQAVRDAAVSLHGSYPEGQAVNLGRWTTFRLGFNQPANVADWRDIAARLRDYDICVKPCPEFRFLPRDNRNMWDCLEDDNGSVQTLASTASSNVHHLSRRLSFEVAYQLEVCISRGILHENTLDVVFLESLAALTPDRASRMLEYVAERGKRIYQPHNVFRDPKAASYWRKTPPVASLDKDRAVYVRKAIVTPTTILFSTPALEAGNSVLRQFWEHHDRFLRVQFTDEWKIGRLSGGPDTRRTDECFSRAFRALKNGIRVGGRHFEFLAFGNSQLRENSTYFFAPTELVSCQDIRDWMGDFSSIKTVAKYAARLGQSLSTTRPVPTFGVPTTVQRIPDVERGRFCFTDGVGKISKWWARTIATHLRNDDVPSAVQFRMGGSKGILVIWPDVPSGQVVQIRPSQEKFPTLDRASTLEIVRCSETATATLNQQTIILLTSLGVPSPVFTDLLREELAGLEAVMQDPRKAVAQLMMRVDQNQVTPIMADMVKAGFMKSDEPFVWALLQLWRSWTLKALKEKARISVEKSAFVLGCVDETDTLRGHSDKENAKSKDDGTNNSGDTSQLAQIFLQVPDVRSSADGVAMLARGGVNRFTTKTVNYKVITGLCLVGRNPSLHPGDLRVVEAVDVPALRHLRDVVVFPRTGDRDIPSMCSGGDLDGDDYFVFWDQRLLPPRHAWNYEAMDYDATREPEVDQVTPRQLISFFVRHMKHDTLPRIAVSHRAYADQLQGGAMHPRCLELAQLHSQAVDYAKTGVPALMPPRLQPKEWPHWMGRTTKRTYKSHTALGRIYDEVQVENFEPAYDKPFDARILNHYPSLDVDLLRRARRIKTQYDLALRRAMAQKEIESEFELWSGFSINRPRVGTDYKVAEDIGRLYKVISRRFRRICLREVDNSHDIAKLGPFVAAMYTVTHEEARIALHEFALMRDDKASKRPTAPNNERNHGRFDQRIAPLISFPWLFAHELAALAKASGVIRSDADSEVAQQNGDNQTKTTKAKEKETEKKTATPETKKEYQNFLLSPAELEKMEYCVQNGVHTHHGIPLDISAYDGSREEDGEEVPDEADFEPMWTLPPGKSEGDIVLQLTAADQNGGQEEDGYDDADYDLLNLQFGPGKAANKKTNAGLSGGRTSKADGGMHLPWADMEDDVLSTTSEESLGDDDDKIVVKRDGDEDEEDVDASKTVPAPPAQNKTEDSDLLKVLSKPSLKEEKENGDDDHTDDVFDAVDKLFSNRDERDARKVGWSSNQIQHKEPIQKAIVFKGSIDKAEPTKPPSNFTTETNDMAFRTDAFTMSSADCVAGGSQSGRNVLAVHHGRAGADVVGGLSLDGSSENDGSLLEITDHRRSGIAGHAPEAKGDQSNVDLLKSLI</sequence>
<dbReference type="EMBL" id="AZHD01000007">
    <property type="protein sequence ID" value="OAA61599.1"/>
    <property type="molecule type" value="Genomic_DNA"/>
</dbReference>
<keyword evidence="3" id="KW-0696">RNA-directed RNA polymerase</keyword>
<dbReference type="PANTHER" id="PTHR23079:SF55">
    <property type="entry name" value="RNA-DIRECTED RNA POLYMERASE"/>
    <property type="match status" value="1"/>
</dbReference>
<reference evidence="3 4" key="1">
    <citation type="journal article" date="2016" name="Genome Biol. Evol.">
        <title>Divergent and convergent evolution of fungal pathogenicity.</title>
        <authorList>
            <person name="Shang Y."/>
            <person name="Xiao G."/>
            <person name="Zheng P."/>
            <person name="Cen K."/>
            <person name="Zhan S."/>
            <person name="Wang C."/>
        </authorList>
    </citation>
    <scope>NUCLEOTIDE SEQUENCE [LARGE SCALE GENOMIC DNA]</scope>
    <source>
        <strain evidence="3 4">RCEF 264</strain>
    </source>
</reference>
<keyword evidence="3" id="KW-0548">Nucleotidyltransferase</keyword>
<evidence type="ECO:0000313" key="3">
    <source>
        <dbReference type="EMBL" id="OAA61599.1"/>
    </source>
</evidence>
<dbReference type="Proteomes" id="UP000076874">
    <property type="component" value="Unassembled WGS sequence"/>
</dbReference>
<dbReference type="Pfam" id="PF05183">
    <property type="entry name" value="RdRP"/>
    <property type="match status" value="1"/>
</dbReference>
<feature type="region of interest" description="Disordered" evidence="1">
    <location>
        <begin position="15"/>
        <end position="50"/>
    </location>
</feature>
<dbReference type="GO" id="GO:0031380">
    <property type="term" value="C:nuclear RNA-directed RNA polymerase complex"/>
    <property type="evidence" value="ECO:0007669"/>
    <property type="project" value="TreeGrafter"/>
</dbReference>
<dbReference type="GO" id="GO:0003723">
    <property type="term" value="F:RNA binding"/>
    <property type="evidence" value="ECO:0007669"/>
    <property type="project" value="UniProtKB-KW"/>
</dbReference>
<protein>
    <submittedName>
        <fullName evidence="3">RNA-directed RNA polymerase</fullName>
    </submittedName>
</protein>
<feature type="region of interest" description="Disordered" evidence="1">
    <location>
        <begin position="1297"/>
        <end position="1328"/>
    </location>
</feature>
<name>A0A167UI50_9HYPO</name>
<dbReference type="STRING" id="1081102.A0A167UI50"/>
<feature type="domain" description="RDRP core" evidence="2">
    <location>
        <begin position="511"/>
        <end position="1111"/>
    </location>
</feature>
<feature type="region of interest" description="Disordered" evidence="1">
    <location>
        <begin position="860"/>
        <end position="879"/>
    </location>
</feature>
<proteinExistence type="predicted"/>
<feature type="compositionally biased region" description="Basic and acidic residues" evidence="1">
    <location>
        <begin position="1313"/>
        <end position="1328"/>
    </location>
</feature>
<feature type="region of interest" description="Disordered" evidence="1">
    <location>
        <begin position="1432"/>
        <end position="1512"/>
    </location>
</feature>
<dbReference type="InterPro" id="IPR057596">
    <property type="entry name" value="RDRP_core"/>
</dbReference>
<feature type="compositionally biased region" description="Basic and acidic residues" evidence="1">
    <location>
        <begin position="860"/>
        <end position="874"/>
    </location>
</feature>
<keyword evidence="4" id="KW-1185">Reference proteome</keyword>
<evidence type="ECO:0000259" key="2">
    <source>
        <dbReference type="Pfam" id="PF05183"/>
    </source>
</evidence>
<accession>A0A167UI50</accession>
<keyword evidence="3" id="KW-0808">Transferase</keyword>
<comment type="caution">
    <text evidence="3">The sequence shown here is derived from an EMBL/GenBank/DDBJ whole genome shotgun (WGS) entry which is preliminary data.</text>
</comment>
<dbReference type="PANTHER" id="PTHR23079">
    <property type="entry name" value="RNA-DEPENDENT RNA POLYMERASE"/>
    <property type="match status" value="1"/>
</dbReference>
<organism evidence="3 4">
    <name type="scientific">Niveomyces insectorum RCEF 264</name>
    <dbReference type="NCBI Taxonomy" id="1081102"/>
    <lineage>
        <taxon>Eukaryota</taxon>
        <taxon>Fungi</taxon>
        <taxon>Dikarya</taxon>
        <taxon>Ascomycota</taxon>
        <taxon>Pezizomycotina</taxon>
        <taxon>Sordariomycetes</taxon>
        <taxon>Hypocreomycetidae</taxon>
        <taxon>Hypocreales</taxon>
        <taxon>Cordycipitaceae</taxon>
        <taxon>Niveomyces</taxon>
    </lineage>
</organism>
<gene>
    <name evidence="3" type="ORF">SPI_04458</name>
</gene>